<evidence type="ECO:0000313" key="3">
    <source>
        <dbReference type="Proteomes" id="UP000594463"/>
    </source>
</evidence>
<proteinExistence type="predicted"/>
<dbReference type="KEGG" id="alam:RT761_00228"/>
<keyword evidence="3" id="KW-1185">Reference proteome</keyword>
<accession>A0A7T1AJH0</accession>
<dbReference type="RefSeq" id="WP_218112264.1">
    <property type="nucleotide sequence ID" value="NZ_CP065383.1"/>
</dbReference>
<dbReference type="InterPro" id="IPR048769">
    <property type="entry name" value="HepT-like_dom"/>
</dbReference>
<dbReference type="AlphaFoldDB" id="A0A7T1AJH0"/>
<evidence type="ECO:0000313" key="2">
    <source>
        <dbReference type="EMBL" id="QPM67040.1"/>
    </source>
</evidence>
<protein>
    <recommendedName>
        <fullName evidence="1">HepT-like domain-containing protein</fullName>
    </recommendedName>
</protein>
<dbReference type="Pfam" id="PF20797">
    <property type="entry name" value="HepT-like_2"/>
    <property type="match status" value="1"/>
</dbReference>
<dbReference type="Proteomes" id="UP000594463">
    <property type="component" value="Chromosome"/>
</dbReference>
<gene>
    <name evidence="2" type="ORF">RT761_00228</name>
</gene>
<sequence length="157" mass="18711">MNPYLVVASRIQYEFEEIKKITERIQLGWEKAQKTSDDLYIDSVALNLHDFYNGLERLFEFIAENIDGIKLSGNRWHQELLRQMTFALKGIRPVVITHELSEKLDEYRSFRLLVRNVYAHHFKPERIKHLIENISMVFKDCERQLGEFCQYLSSLDS</sequence>
<dbReference type="EMBL" id="CP065383">
    <property type="protein sequence ID" value="QPM67040.1"/>
    <property type="molecule type" value="Genomic_DNA"/>
</dbReference>
<name>A0A7T1AJH0_ATRLM</name>
<reference evidence="2 3" key="1">
    <citation type="journal article" date="2021" name="Nat. Commun.">
        <title>Isolation of a member of the candidate phylum Atribacteria reveals a unique cell membrane structure.</title>
        <authorList>
            <person name="Taiki K."/>
            <person name="Nobu M.K."/>
            <person name="Kusada H."/>
            <person name="Meng X.-Y."/>
            <person name="Hosoki N."/>
            <person name="Uematsu K."/>
            <person name="Yoshioka H."/>
            <person name="Kamagata Y."/>
            <person name="Tamaki H."/>
        </authorList>
    </citation>
    <scope>NUCLEOTIDE SEQUENCE [LARGE SCALE GENOMIC DNA]</scope>
    <source>
        <strain evidence="2 3">RT761</strain>
    </source>
</reference>
<evidence type="ECO:0000259" key="1">
    <source>
        <dbReference type="Pfam" id="PF20797"/>
    </source>
</evidence>
<organism evidence="2 3">
    <name type="scientific">Atribacter laminatus</name>
    <dbReference type="NCBI Taxonomy" id="2847778"/>
    <lineage>
        <taxon>Bacteria</taxon>
        <taxon>Pseudomonadati</taxon>
        <taxon>Atribacterota</taxon>
        <taxon>Atribacteria</taxon>
        <taxon>Atribacterales</taxon>
        <taxon>Atribacteraceae</taxon>
        <taxon>Atribacter</taxon>
    </lineage>
</organism>
<feature type="domain" description="HepT-like" evidence="1">
    <location>
        <begin position="44"/>
        <end position="151"/>
    </location>
</feature>